<evidence type="ECO:0000256" key="1">
    <source>
        <dbReference type="SAM" id="MobiDB-lite"/>
    </source>
</evidence>
<feature type="non-terminal residue" evidence="3">
    <location>
        <position position="1"/>
    </location>
</feature>
<reference evidence="3" key="1">
    <citation type="journal article" date="2019" name="Sci. Rep.">
        <title>Draft genome of Tanacetum cinerariifolium, the natural source of mosquito coil.</title>
        <authorList>
            <person name="Yamashiro T."/>
            <person name="Shiraishi A."/>
            <person name="Satake H."/>
            <person name="Nakayama K."/>
        </authorList>
    </citation>
    <scope>NUCLEOTIDE SEQUENCE</scope>
</reference>
<feature type="compositionally biased region" description="Basic and acidic residues" evidence="1">
    <location>
        <begin position="295"/>
        <end position="310"/>
    </location>
</feature>
<dbReference type="InterPro" id="IPR056924">
    <property type="entry name" value="SH3_Tf2-1"/>
</dbReference>
<dbReference type="AlphaFoldDB" id="A0A699HIA9"/>
<evidence type="ECO:0000259" key="2">
    <source>
        <dbReference type="Pfam" id="PF24626"/>
    </source>
</evidence>
<keyword evidence="3" id="KW-0548">Nucleotidyltransferase</keyword>
<feature type="compositionally biased region" description="Polar residues" evidence="1">
    <location>
        <begin position="1"/>
        <end position="11"/>
    </location>
</feature>
<comment type="caution">
    <text evidence="3">The sequence shown here is derived from an EMBL/GenBank/DDBJ whole genome shotgun (WGS) entry which is preliminary data.</text>
</comment>
<dbReference type="GO" id="GO:0003964">
    <property type="term" value="F:RNA-directed DNA polymerase activity"/>
    <property type="evidence" value="ECO:0007669"/>
    <property type="project" value="UniProtKB-KW"/>
</dbReference>
<gene>
    <name evidence="3" type="ORF">Tci_396664</name>
</gene>
<proteinExistence type="predicted"/>
<dbReference type="Pfam" id="PF24626">
    <property type="entry name" value="SH3_Tf2-1"/>
    <property type="match status" value="1"/>
</dbReference>
<keyword evidence="3" id="KW-0695">RNA-directed DNA polymerase</keyword>
<dbReference type="PANTHER" id="PTHR46148:SF60">
    <property type="entry name" value="CHROMO DOMAIN-CONTAINING PROTEIN"/>
    <property type="match status" value="1"/>
</dbReference>
<protein>
    <submittedName>
        <fullName evidence="3">Putative reverse transcriptase domain-containing protein</fullName>
    </submittedName>
</protein>
<feature type="region of interest" description="Disordered" evidence="1">
    <location>
        <begin position="272"/>
        <end position="311"/>
    </location>
</feature>
<evidence type="ECO:0000313" key="3">
    <source>
        <dbReference type="EMBL" id="GEY24690.1"/>
    </source>
</evidence>
<feature type="domain" description="Tf2-1-like SH3-like" evidence="2">
    <location>
        <begin position="537"/>
        <end position="601"/>
    </location>
</feature>
<feature type="region of interest" description="Disordered" evidence="1">
    <location>
        <begin position="1"/>
        <end position="21"/>
    </location>
</feature>
<accession>A0A699HIA9</accession>
<name>A0A699HIA9_TANCI</name>
<sequence length="648" mass="72480">STNDTTTNTVAVPSAGDRPVLSSSVDHTVEKVIDYGNNKGTQDGNVRQSPISSTSGLNIVIFQINISDSHTTDPNNSSPSLSGPTPYAKLVTGEPSRKNVNFRTLLGPAGNRADVAISLESVRAISECLLILSMGSFCEDGLSDIATKRVALLMLDYYTSDMCMKSWGKSRYARAMIELRADVELKDTIVVAMPKLVFGHAPDECPKNIISDVEKNLKNPIQDVRGVQVGQNMALKLIKQVYRHVSNRNNVSSSGKKKQAVVASKEVGNSNPFDVLNSVEKDDDLSTNGKGIKKRQSDGKRTLMDDDGKPLPKVVSTVNVNSDSEVEDVIDDHEVFMKSTGLKRGADSRYGNNNLLEQWRTTKQDDNYDPDDDLFESHEMSENLQAIYDELDITVRGSSKALFDHHVTSVKGLSPKNSGNGNNILFWKDIWLCSGIRLKDKFSHLYALETIKDALLSERWCCFNGVWAGLWLWIINPRGRSKSDLKLLISYLQGFELRVGAEDRLVVCKTHMKLKEARTRQKSYADKHRRSLEFQPGDHVFLKVSPARGVRRFGIKDKLNPRFIGPFEILDRVGEVSYRLALPPQLSHVHDVFHVSLLRGYKYHPLHNHEEKDYSVCQDSLEEPSRAGSHLGNRRVYPDFLSSFPSMI</sequence>
<dbReference type="EMBL" id="BKCJ010163056">
    <property type="protein sequence ID" value="GEY24690.1"/>
    <property type="molecule type" value="Genomic_DNA"/>
</dbReference>
<keyword evidence="3" id="KW-0808">Transferase</keyword>
<dbReference type="PANTHER" id="PTHR46148">
    <property type="entry name" value="CHROMO DOMAIN-CONTAINING PROTEIN"/>
    <property type="match status" value="1"/>
</dbReference>
<organism evidence="3">
    <name type="scientific">Tanacetum cinerariifolium</name>
    <name type="common">Dalmatian daisy</name>
    <name type="synonym">Chrysanthemum cinerariifolium</name>
    <dbReference type="NCBI Taxonomy" id="118510"/>
    <lineage>
        <taxon>Eukaryota</taxon>
        <taxon>Viridiplantae</taxon>
        <taxon>Streptophyta</taxon>
        <taxon>Embryophyta</taxon>
        <taxon>Tracheophyta</taxon>
        <taxon>Spermatophyta</taxon>
        <taxon>Magnoliopsida</taxon>
        <taxon>eudicotyledons</taxon>
        <taxon>Gunneridae</taxon>
        <taxon>Pentapetalae</taxon>
        <taxon>asterids</taxon>
        <taxon>campanulids</taxon>
        <taxon>Asterales</taxon>
        <taxon>Asteraceae</taxon>
        <taxon>Asteroideae</taxon>
        <taxon>Anthemideae</taxon>
        <taxon>Anthemidinae</taxon>
        <taxon>Tanacetum</taxon>
    </lineage>
</organism>
<feature type="non-terminal residue" evidence="3">
    <location>
        <position position="648"/>
    </location>
</feature>